<accession>A0ABR4I2L8</accession>
<evidence type="ECO:0000313" key="3">
    <source>
        <dbReference type="Proteomes" id="UP001610334"/>
    </source>
</evidence>
<sequence length="221" mass="24827">MSDTQTPGTGSIAPPSSPAPSPLSYTLSPLIRVAAAAGKCDVCDGKNRNHNMHRCSRCSWQTCHGQCTPDQGCSYQYTGHECVHECPKEHHLRLDPGDRAQHRQRNPPARNRAEYSSPHTTPRVATDTIAANRGRHRHNNGYGRTLDAARRLYAYVWEVVINEKPELYGGDTEKRALEDYKKKFSPTEDEHHEDISGETECEVDDDGDDYEEDNYVDNNAC</sequence>
<feature type="compositionally biased region" description="Low complexity" evidence="1">
    <location>
        <begin position="1"/>
        <end position="14"/>
    </location>
</feature>
<gene>
    <name evidence="2" type="ORF">BJX63DRAFT_177960</name>
</gene>
<feature type="compositionally biased region" description="Basic and acidic residues" evidence="1">
    <location>
        <begin position="184"/>
        <end position="195"/>
    </location>
</feature>
<name>A0ABR4I2L8_9EURO</name>
<feature type="region of interest" description="Disordered" evidence="1">
    <location>
        <begin position="92"/>
        <end position="121"/>
    </location>
</feature>
<comment type="caution">
    <text evidence="2">The sequence shown here is derived from an EMBL/GenBank/DDBJ whole genome shotgun (WGS) entry which is preliminary data.</text>
</comment>
<evidence type="ECO:0000313" key="2">
    <source>
        <dbReference type="EMBL" id="KAL2821991.1"/>
    </source>
</evidence>
<proteinExistence type="predicted"/>
<feature type="region of interest" description="Disordered" evidence="1">
    <location>
        <begin position="1"/>
        <end position="24"/>
    </location>
</feature>
<dbReference type="EMBL" id="JBFXLT010000003">
    <property type="protein sequence ID" value="KAL2821991.1"/>
    <property type="molecule type" value="Genomic_DNA"/>
</dbReference>
<protein>
    <submittedName>
        <fullName evidence="2">Uncharacterized protein</fullName>
    </submittedName>
</protein>
<feature type="compositionally biased region" description="Basic and acidic residues" evidence="1">
    <location>
        <begin position="92"/>
        <end position="101"/>
    </location>
</feature>
<feature type="compositionally biased region" description="Acidic residues" evidence="1">
    <location>
        <begin position="196"/>
        <end position="215"/>
    </location>
</feature>
<reference evidence="2 3" key="1">
    <citation type="submission" date="2024-07" db="EMBL/GenBank/DDBJ databases">
        <title>Section-level genome sequencing and comparative genomics of Aspergillus sections Usti and Cavernicolus.</title>
        <authorList>
            <consortium name="Lawrence Berkeley National Laboratory"/>
            <person name="Nybo J.L."/>
            <person name="Vesth T.C."/>
            <person name="Theobald S."/>
            <person name="Frisvad J.C."/>
            <person name="Larsen T.O."/>
            <person name="Kjaerboelling I."/>
            <person name="Rothschild-Mancinelli K."/>
            <person name="Lyhne E.K."/>
            <person name="Kogle M.E."/>
            <person name="Barry K."/>
            <person name="Clum A."/>
            <person name="Na H."/>
            <person name="Ledsgaard L."/>
            <person name="Lin J."/>
            <person name="Lipzen A."/>
            <person name="Kuo A."/>
            <person name="Riley R."/>
            <person name="Mondo S."/>
            <person name="Labutti K."/>
            <person name="Haridas S."/>
            <person name="Pangalinan J."/>
            <person name="Salamov A.A."/>
            <person name="Simmons B.A."/>
            <person name="Magnuson J.K."/>
            <person name="Chen J."/>
            <person name="Drula E."/>
            <person name="Henrissat B."/>
            <person name="Wiebenga A."/>
            <person name="Lubbers R.J."/>
            <person name="Gomes A.C."/>
            <person name="Makela M.R."/>
            <person name="Stajich J."/>
            <person name="Grigoriev I.V."/>
            <person name="Mortensen U.H."/>
            <person name="De Vries R.P."/>
            <person name="Baker S.E."/>
            <person name="Andersen M.R."/>
        </authorList>
    </citation>
    <scope>NUCLEOTIDE SEQUENCE [LARGE SCALE GENOMIC DNA]</scope>
    <source>
        <strain evidence="2 3">CBS 588.65</strain>
    </source>
</reference>
<organism evidence="2 3">
    <name type="scientific">Aspergillus granulosus</name>
    <dbReference type="NCBI Taxonomy" id="176169"/>
    <lineage>
        <taxon>Eukaryota</taxon>
        <taxon>Fungi</taxon>
        <taxon>Dikarya</taxon>
        <taxon>Ascomycota</taxon>
        <taxon>Pezizomycotina</taxon>
        <taxon>Eurotiomycetes</taxon>
        <taxon>Eurotiomycetidae</taxon>
        <taxon>Eurotiales</taxon>
        <taxon>Aspergillaceae</taxon>
        <taxon>Aspergillus</taxon>
        <taxon>Aspergillus subgen. Nidulantes</taxon>
    </lineage>
</organism>
<evidence type="ECO:0000256" key="1">
    <source>
        <dbReference type="SAM" id="MobiDB-lite"/>
    </source>
</evidence>
<feature type="region of interest" description="Disordered" evidence="1">
    <location>
        <begin position="184"/>
        <end position="221"/>
    </location>
</feature>
<dbReference type="Proteomes" id="UP001610334">
    <property type="component" value="Unassembled WGS sequence"/>
</dbReference>
<keyword evidence="3" id="KW-1185">Reference proteome</keyword>